<organism evidence="1 2">
    <name type="scientific">Tetrahymena thermophila (strain SB210)</name>
    <dbReference type="NCBI Taxonomy" id="312017"/>
    <lineage>
        <taxon>Eukaryota</taxon>
        <taxon>Sar</taxon>
        <taxon>Alveolata</taxon>
        <taxon>Ciliophora</taxon>
        <taxon>Intramacronucleata</taxon>
        <taxon>Oligohymenophorea</taxon>
        <taxon>Hymenostomatida</taxon>
        <taxon>Tetrahymenina</taxon>
        <taxon>Tetrahymenidae</taxon>
        <taxon>Tetrahymena</taxon>
    </lineage>
</organism>
<accession>W7X6S6</accession>
<reference evidence="2" key="1">
    <citation type="journal article" date="2006" name="PLoS Biol.">
        <title>Macronuclear genome sequence of the ciliate Tetrahymena thermophila, a model eukaryote.</title>
        <authorList>
            <person name="Eisen J.A."/>
            <person name="Coyne R.S."/>
            <person name="Wu M."/>
            <person name="Wu D."/>
            <person name="Thiagarajan M."/>
            <person name="Wortman J.R."/>
            <person name="Badger J.H."/>
            <person name="Ren Q."/>
            <person name="Amedeo P."/>
            <person name="Jones K.M."/>
            <person name="Tallon L.J."/>
            <person name="Delcher A.L."/>
            <person name="Salzberg S.L."/>
            <person name="Silva J.C."/>
            <person name="Haas B.J."/>
            <person name="Majoros W.H."/>
            <person name="Farzad M."/>
            <person name="Carlton J.M."/>
            <person name="Smith R.K. Jr."/>
            <person name="Garg J."/>
            <person name="Pearlman R.E."/>
            <person name="Karrer K.M."/>
            <person name="Sun L."/>
            <person name="Manning G."/>
            <person name="Elde N.C."/>
            <person name="Turkewitz A.P."/>
            <person name="Asai D.J."/>
            <person name="Wilkes D.E."/>
            <person name="Wang Y."/>
            <person name="Cai H."/>
            <person name="Collins K."/>
            <person name="Stewart B.A."/>
            <person name="Lee S.R."/>
            <person name="Wilamowska K."/>
            <person name="Weinberg Z."/>
            <person name="Ruzzo W.L."/>
            <person name="Wloga D."/>
            <person name="Gaertig J."/>
            <person name="Frankel J."/>
            <person name="Tsao C.-C."/>
            <person name="Gorovsky M.A."/>
            <person name="Keeling P.J."/>
            <person name="Waller R.F."/>
            <person name="Patron N.J."/>
            <person name="Cherry J.M."/>
            <person name="Stover N.A."/>
            <person name="Krieger C.J."/>
            <person name="del Toro C."/>
            <person name="Ryder H.F."/>
            <person name="Williamson S.C."/>
            <person name="Barbeau R.A."/>
            <person name="Hamilton E.P."/>
            <person name="Orias E."/>
        </authorList>
    </citation>
    <scope>NUCLEOTIDE SEQUENCE [LARGE SCALE GENOMIC DNA]</scope>
    <source>
        <strain evidence="2">SB210</strain>
    </source>
</reference>
<protein>
    <submittedName>
        <fullName evidence="1">Uncharacterized protein</fullName>
    </submittedName>
</protein>
<evidence type="ECO:0000313" key="2">
    <source>
        <dbReference type="Proteomes" id="UP000009168"/>
    </source>
</evidence>
<dbReference type="RefSeq" id="XP_012654391.1">
    <property type="nucleotide sequence ID" value="XM_012798937.1"/>
</dbReference>
<dbReference type="GeneID" id="24438412"/>
<evidence type="ECO:0000313" key="1">
    <source>
        <dbReference type="EMBL" id="EWS73082.1"/>
    </source>
</evidence>
<dbReference type="AlphaFoldDB" id="W7X6S6"/>
<name>W7X6S6_TETTS</name>
<dbReference type="KEGG" id="tet:TTHERM_000317039"/>
<gene>
    <name evidence="1" type="ORF">TTHERM_000317039</name>
</gene>
<proteinExistence type="predicted"/>
<keyword evidence="2" id="KW-1185">Reference proteome</keyword>
<dbReference type="Proteomes" id="UP000009168">
    <property type="component" value="Unassembled WGS sequence"/>
</dbReference>
<dbReference type="EMBL" id="GG662605">
    <property type="protein sequence ID" value="EWS73082.1"/>
    <property type="molecule type" value="Genomic_DNA"/>
</dbReference>
<sequence>MHLSYSNSIKINNNQNINEHIQPQYFISQRVDIFKKIMISSPCDIKTFQTTSNQNYLLRTLTTKQNINNALTLLFIYILFITDNSVQIKYLQFLTSKNQFLINQMYELPPACLFIYQLSLNQKF</sequence>
<dbReference type="InParanoid" id="W7X6S6"/>